<accession>A0ACC2LDM4</accession>
<evidence type="ECO:0000313" key="2">
    <source>
        <dbReference type="Proteomes" id="UP001234297"/>
    </source>
</evidence>
<comment type="caution">
    <text evidence="1">The sequence shown here is derived from an EMBL/GenBank/DDBJ whole genome shotgun (WGS) entry which is preliminary data.</text>
</comment>
<dbReference type="Proteomes" id="UP001234297">
    <property type="component" value="Chromosome 7"/>
</dbReference>
<organism evidence="1 2">
    <name type="scientific">Persea americana</name>
    <name type="common">Avocado</name>
    <dbReference type="NCBI Taxonomy" id="3435"/>
    <lineage>
        <taxon>Eukaryota</taxon>
        <taxon>Viridiplantae</taxon>
        <taxon>Streptophyta</taxon>
        <taxon>Embryophyta</taxon>
        <taxon>Tracheophyta</taxon>
        <taxon>Spermatophyta</taxon>
        <taxon>Magnoliopsida</taxon>
        <taxon>Magnoliidae</taxon>
        <taxon>Laurales</taxon>
        <taxon>Lauraceae</taxon>
        <taxon>Persea</taxon>
    </lineage>
</organism>
<gene>
    <name evidence="1" type="ORF">MRB53_024879</name>
</gene>
<name>A0ACC2LDM4_PERAE</name>
<reference evidence="1 2" key="1">
    <citation type="journal article" date="2022" name="Hortic Res">
        <title>A haplotype resolved chromosomal level avocado genome allows analysis of novel avocado genes.</title>
        <authorList>
            <person name="Nath O."/>
            <person name="Fletcher S.J."/>
            <person name="Hayward A."/>
            <person name="Shaw L.M."/>
            <person name="Masouleh A.K."/>
            <person name="Furtado A."/>
            <person name="Henry R.J."/>
            <person name="Mitter N."/>
        </authorList>
    </citation>
    <scope>NUCLEOTIDE SEQUENCE [LARGE SCALE GENOMIC DNA]</scope>
    <source>
        <strain evidence="2">cv. Hass</strain>
    </source>
</reference>
<evidence type="ECO:0000313" key="1">
    <source>
        <dbReference type="EMBL" id="KAJ8631556.1"/>
    </source>
</evidence>
<sequence>MLIVSLYVDDLIFTGNDEDMFKSFKESMKKEFDMSDLGRMKYFLGVEVVQNSDGIFICQRKYAKEVLERFGMDRSNPVTNPIVPGCKLSKSGSGADPTGIKISTGPSDPCTFWRNSKGVSTKKAKPFLKTYKPYAALRATLSIPKISSAAALIIKSLSSLVRDQTKLKKMPNSETKTPTKKRKRKISQDTNERDAKAPRKLSTEKPSAAADEEEEEKEQHTKTNIKTSTNNVPEIPWRRGVNWKNLDFILSLQGKQLSTQRKIELAFDFVTSAPANDSWGDIDPRFESVSMWRLVSFLNEWIQSLLISLDKKASASDIEELDPCLDSRSWGVFKFCLKESSSSQPSFSPNLLRAVSCVIRHALLGFTPGECLSLFEIVSECFVLLFSSHGQSFNASVDLWVTAADVSLSLVCKIFTENHWESNAGDVLLRLCSSVLQPFANYLRAHPSPKNAFPVVVDRLLEKLLAVLVLVNSPVIGSNCDFLTIIEDILLSGLFHPAHIDGFLSIRSSEKYVVKSEDSRTGVKESKAYIKSYHKHLFRKLEQLVSEKKPSVLGGLGQLLLLFVRRVKKQRGVPALTAGTEKMGKTEVSRHSEPADTRGKLEISVEKRISVSEKSSSMVNLDEEMCKSIFDIFVQFMEPLILSIKRFSETKWSEVGDSRLTFISEAHLTLKSINKLLACFVHEKIYSRTKDTPEGAHFNFLKEVYNLVISFTTQIHVLWRSVFMEEDRSYAEMLLLVAKEVIISISHFLEIEYKVIGDDLFGLWILMLSFMAINLSLVETQHIASEILCLGCRLVNVYSELRQVNDPIFALCDAVRFLGCPSSDGGLEQSRLVTCTPYFLPEACVKSLVTLLCSQELRHAFTTAVQSIPEGQSSGCIKQLKMDVNKSLEWMKSSSLEAIGEELTQTRVPNGSMLDLSLQAELLGKGLSEIYTLILDSLTVTTGNSILVGNSMKDLVTSIQPSLGCLVHNQSDKFDEFLIEFAGRKFSGHKKRESRNSMSLFFVFFFRIYISCRSLYRQTVSLMPPGSSKKASAAMGDCLTAFSGKAWLERSDWTDGGYFSWIIKPSTPLMTIIQSISDKFLQKRCAGKAPLVFVLHTMAFQRLVDLNRQIKAFEFVQEKDARMADTNLLDDAALPTSYNESKKLEMQISAFKQEATDLTNFVTEYLPLMAKKKQSESLSVKGDVTGTGQEKLAVDEFDSWDFSVCSLDEESLPTAIWWLLCQNTDLWCPHATKKCLKKFLVLLFYHSLSCISGFKIIRAQNLEESSCQRVTPRCISLELLTDAILYEQTFLRRHLTSRFCHILTKSLSSVFHYSFSSDVSFGSIPDWSKVLAKFDEAQADRINDTHDHFDWSAMELDPVCCNLQNRNLQKGGKDFNLDFMELTTCQSLLNLLCWIPKGCESSRSLSTYLTHVLNIESLVVDSLLEYKGELFLHGHYDLFKLFVSCRRTLRYLLVASVENLEARQSSLIPMLFENSFSVTWLFKSVSEVVRLSLALCKEDHARQVKDMMFSLMDHTAHMFSILSESHVKAALEPIITEQSPSTEMHICNGGHERDSVIEADLPSDTIEHFRFLIDETRNSLATLKETVHNSRLEAGGRVVNWNKLSSMMSCCQGYLWGIASALDSIDEAKAQSQKKRFCNVLEYHLCIDVFEDFVNFCLNMLLVGDTIEPESLCAFDNHPELDGMNKSVSSKTTLRPAVETSGGEVEISPSDEQETGLMDRKDDYLASDSYDENKSGDNIRKNSRSSKKQSLLANGTVNALTKAHKINSFELKHLNKSLLRSLLKGERPEVAFTIRQLFFASSAILRLKYLLSSPRFSKVWVRCCQSISTSTVALIGTSYFVLSEFEEMVGTPHPFSFVWLEGTIKYLEVLGYYFPMTDPVLTRNVYAKLIGIHLKAIGKCISLQGKLATLASHETESRTKTLKGQEGSFNGLLSLCHEQYSLNAFKSKLRTSFKMLIRKALELHLLSAVQALERALVGVQEGCHVIYEIQAGNADGGRVSSFVAAGIDCLDLILDTVSGGRRLNVVKRHIQSMVCALFNIVLHLQSPLIFFQEKLKHDKDEADPDPGSVILMCVEVLTKVAGRHALFEMDSTHVGHSLHMPSTLFKHFSQLRALPITSDSVVFTARGVRLVDREFSVDLFAACCKLLYTVLRHRKSESERCIALLEDSVTTLLHCLEMVDSGSASGNGYLVWEVEEGIKCASFLRRIYEEIRQQKDILGRYSFHFLSNYIWIFSGFGPLKTGIRREIDEALRPGVYALIDACSPDDLQQLHVVLGEGPCRSTLAALQHDYKLNFQYDGKV</sequence>
<keyword evidence="2" id="KW-1185">Reference proteome</keyword>
<protein>
    <submittedName>
        <fullName evidence="1">Uncharacterized protein</fullName>
    </submittedName>
</protein>
<dbReference type="EMBL" id="CM056815">
    <property type="protein sequence ID" value="KAJ8631556.1"/>
    <property type="molecule type" value="Genomic_DNA"/>
</dbReference>
<proteinExistence type="predicted"/>